<evidence type="ECO:0000256" key="4">
    <source>
        <dbReference type="ARBA" id="ARBA00022989"/>
    </source>
</evidence>
<accession>A0A9P8KWR7</accession>
<feature type="transmembrane region" description="Helical" evidence="6">
    <location>
        <begin position="30"/>
        <end position="52"/>
    </location>
</feature>
<dbReference type="InterPro" id="IPR020846">
    <property type="entry name" value="MFS_dom"/>
</dbReference>
<dbReference type="InterPro" id="IPR050930">
    <property type="entry name" value="MFS_Vesicular_Transporter"/>
</dbReference>
<keyword evidence="9" id="KW-1185">Reference proteome</keyword>
<evidence type="ECO:0000256" key="1">
    <source>
        <dbReference type="ARBA" id="ARBA00004141"/>
    </source>
</evidence>
<evidence type="ECO:0000256" key="2">
    <source>
        <dbReference type="ARBA" id="ARBA00022448"/>
    </source>
</evidence>
<dbReference type="EMBL" id="JAGHQL010000099">
    <property type="protein sequence ID" value="KAH0538695.1"/>
    <property type="molecule type" value="Genomic_DNA"/>
</dbReference>
<feature type="transmembrane region" description="Helical" evidence="6">
    <location>
        <begin position="116"/>
        <end position="136"/>
    </location>
</feature>
<comment type="caution">
    <text evidence="8">The sequence shown here is derived from an EMBL/GenBank/DDBJ whole genome shotgun (WGS) entry which is preliminary data.</text>
</comment>
<organism evidence="8 9">
    <name type="scientific">Glutinoglossum americanum</name>
    <dbReference type="NCBI Taxonomy" id="1670608"/>
    <lineage>
        <taxon>Eukaryota</taxon>
        <taxon>Fungi</taxon>
        <taxon>Dikarya</taxon>
        <taxon>Ascomycota</taxon>
        <taxon>Pezizomycotina</taxon>
        <taxon>Geoglossomycetes</taxon>
        <taxon>Geoglossales</taxon>
        <taxon>Geoglossaceae</taxon>
        <taxon>Glutinoglossum</taxon>
    </lineage>
</organism>
<evidence type="ECO:0000259" key="7">
    <source>
        <dbReference type="PROSITE" id="PS50850"/>
    </source>
</evidence>
<feature type="transmembrane region" description="Helical" evidence="6">
    <location>
        <begin position="88"/>
        <end position="110"/>
    </location>
</feature>
<dbReference type="PROSITE" id="PS50850">
    <property type="entry name" value="MFS"/>
    <property type="match status" value="1"/>
</dbReference>
<feature type="transmembrane region" description="Helical" evidence="6">
    <location>
        <begin position="279"/>
        <end position="296"/>
    </location>
</feature>
<evidence type="ECO:0000256" key="5">
    <source>
        <dbReference type="ARBA" id="ARBA00023136"/>
    </source>
</evidence>
<protein>
    <recommendedName>
        <fullName evidence="7">Major facilitator superfamily (MFS) profile domain-containing protein</fullName>
    </recommendedName>
</protein>
<gene>
    <name evidence="8" type="ORF">FGG08_004712</name>
</gene>
<sequence length="421" mass="45072">MLGLYAFSQVIFSPVIGIIADRTERRKTMFLVALFSGLGGTVLFALSTNIGLLYLARLIQGLSGVVVWIVGFAMLADTVGAANMGKTLGIVTVFMNSANFTGPMTGGLLLETIGYYPTWCVPMAVLLVDIVMRILMVDASKNRSSRKSAETWNAAHPQDTTDSCCDDGTCFGTKTICTSGQNSPASSPISGDFPNEPDLVSSATFKFPGLTVMEEVVVTYEPNPHYTPPVSPATSPTDEGFNEISPLIAHGKPDKRAEPSCTELTTLQFYLFLSTQRRIIASLFSILTYSILVSSFDATLPLHVQEAFGWGSSGSGAMFLALQAPGIIFGPLAGWLRDSTLLNYFLPRSLVVIDELEASQPGIFGPGGAYSRLYSVSSMIYTVGTFIGPEISGYLKDKLGYGNMNLALGNPLPGKPSLLQI</sequence>
<dbReference type="Gene3D" id="1.20.1250.20">
    <property type="entry name" value="MFS general substrate transporter like domains"/>
    <property type="match status" value="1"/>
</dbReference>
<feature type="domain" description="Major facilitator superfamily (MFS) profile" evidence="7">
    <location>
        <begin position="1"/>
        <end position="141"/>
    </location>
</feature>
<dbReference type="Pfam" id="PF07690">
    <property type="entry name" value="MFS_1"/>
    <property type="match status" value="1"/>
</dbReference>
<dbReference type="Proteomes" id="UP000698800">
    <property type="component" value="Unassembled WGS sequence"/>
</dbReference>
<keyword evidence="2" id="KW-0813">Transport</keyword>
<dbReference type="PANTHER" id="PTHR23506">
    <property type="entry name" value="GH10249P"/>
    <property type="match status" value="1"/>
</dbReference>
<feature type="transmembrane region" description="Helical" evidence="6">
    <location>
        <begin position="58"/>
        <end position="76"/>
    </location>
</feature>
<dbReference type="OrthoDB" id="5086884at2759"/>
<name>A0A9P8KWR7_9PEZI</name>
<dbReference type="GO" id="GO:0016020">
    <property type="term" value="C:membrane"/>
    <property type="evidence" value="ECO:0007669"/>
    <property type="project" value="UniProtKB-SubCell"/>
</dbReference>
<dbReference type="InterPro" id="IPR011701">
    <property type="entry name" value="MFS"/>
</dbReference>
<dbReference type="InterPro" id="IPR036259">
    <property type="entry name" value="MFS_trans_sf"/>
</dbReference>
<dbReference type="AlphaFoldDB" id="A0A9P8KWR7"/>
<keyword evidence="5 6" id="KW-0472">Membrane</keyword>
<evidence type="ECO:0000256" key="3">
    <source>
        <dbReference type="ARBA" id="ARBA00022692"/>
    </source>
</evidence>
<keyword evidence="4 6" id="KW-1133">Transmembrane helix</keyword>
<dbReference type="SUPFAM" id="SSF103473">
    <property type="entry name" value="MFS general substrate transporter"/>
    <property type="match status" value="1"/>
</dbReference>
<proteinExistence type="predicted"/>
<comment type="subcellular location">
    <subcellularLocation>
        <location evidence="1">Membrane</location>
        <topology evidence="1">Multi-pass membrane protein</topology>
    </subcellularLocation>
</comment>
<evidence type="ECO:0000256" key="6">
    <source>
        <dbReference type="SAM" id="Phobius"/>
    </source>
</evidence>
<evidence type="ECO:0000313" key="8">
    <source>
        <dbReference type="EMBL" id="KAH0538695.1"/>
    </source>
</evidence>
<keyword evidence="3 6" id="KW-0812">Transmembrane</keyword>
<evidence type="ECO:0000313" key="9">
    <source>
        <dbReference type="Proteomes" id="UP000698800"/>
    </source>
</evidence>
<dbReference type="PANTHER" id="PTHR23506:SF35">
    <property type="entry name" value="MAJOR FACILITATOR SUPERFAMILY (MFS) PROFILE DOMAIN-CONTAINING PROTEIN-RELATED"/>
    <property type="match status" value="1"/>
</dbReference>
<reference evidence="8" key="1">
    <citation type="submission" date="2021-03" db="EMBL/GenBank/DDBJ databases">
        <title>Comparative genomics and phylogenomic investigation of the class Geoglossomycetes provide insights into ecological specialization and systematics.</title>
        <authorList>
            <person name="Melie T."/>
            <person name="Pirro S."/>
            <person name="Miller A.N."/>
            <person name="Quandt A."/>
        </authorList>
    </citation>
    <scope>NUCLEOTIDE SEQUENCE</scope>
    <source>
        <strain evidence="8">GBOQ0MN5Z8</strain>
    </source>
</reference>
<dbReference type="GO" id="GO:0022857">
    <property type="term" value="F:transmembrane transporter activity"/>
    <property type="evidence" value="ECO:0007669"/>
    <property type="project" value="InterPro"/>
</dbReference>
<feature type="transmembrane region" description="Helical" evidence="6">
    <location>
        <begin position="316"/>
        <end position="336"/>
    </location>
</feature>